<dbReference type="VEuPathDB" id="FungiDB:A9K55_001622"/>
<feature type="region of interest" description="Disordered" evidence="10">
    <location>
        <begin position="418"/>
        <end position="491"/>
    </location>
</feature>
<dbReference type="SMART" id="SM00184">
    <property type="entry name" value="RING"/>
    <property type="match status" value="2"/>
</dbReference>
<dbReference type="CDD" id="cd20335">
    <property type="entry name" value="BRcat_RBR"/>
    <property type="match status" value="1"/>
</dbReference>
<evidence type="ECO:0000256" key="1">
    <source>
        <dbReference type="ARBA" id="ARBA00001798"/>
    </source>
</evidence>
<dbReference type="VEuPathDB" id="FungiDB:CCM_00494"/>
<keyword evidence="8" id="KW-0862">Zinc</keyword>
<dbReference type="InterPro" id="IPR002867">
    <property type="entry name" value="IBR_dom"/>
</dbReference>
<dbReference type="PANTHER" id="PTHR11685">
    <property type="entry name" value="RBR FAMILY RING FINGER AND IBR DOMAIN-CONTAINING"/>
    <property type="match status" value="1"/>
</dbReference>
<proteinExistence type="predicted"/>
<keyword evidence="7" id="KW-0833">Ubl conjugation pathway</keyword>
<gene>
    <name evidence="13" type="ORF">A9K55_001622</name>
</gene>
<dbReference type="GO" id="GO:0008270">
    <property type="term" value="F:zinc ion binding"/>
    <property type="evidence" value="ECO:0007669"/>
    <property type="project" value="UniProtKB-KW"/>
</dbReference>
<evidence type="ECO:0000313" key="13">
    <source>
        <dbReference type="EMBL" id="ATY66272.1"/>
    </source>
</evidence>
<comment type="catalytic activity">
    <reaction evidence="1">
        <text>[E2 ubiquitin-conjugating enzyme]-S-ubiquitinyl-L-cysteine + [acceptor protein]-L-lysine = [E2 ubiquitin-conjugating enzyme]-L-cysteine + [acceptor protein]-N(6)-ubiquitinyl-L-lysine.</text>
        <dbReference type="EC" id="2.3.2.31"/>
    </reaction>
</comment>
<evidence type="ECO:0000256" key="5">
    <source>
        <dbReference type="ARBA" id="ARBA00022737"/>
    </source>
</evidence>
<dbReference type="InterPro" id="IPR013083">
    <property type="entry name" value="Znf_RING/FYVE/PHD"/>
</dbReference>
<dbReference type="InterPro" id="IPR001841">
    <property type="entry name" value="Znf_RING"/>
</dbReference>
<dbReference type="GO" id="GO:0061630">
    <property type="term" value="F:ubiquitin protein ligase activity"/>
    <property type="evidence" value="ECO:0007669"/>
    <property type="project" value="UniProtKB-EC"/>
</dbReference>
<dbReference type="PROSITE" id="PS00518">
    <property type="entry name" value="ZF_RING_1"/>
    <property type="match status" value="2"/>
</dbReference>
<evidence type="ECO:0000256" key="8">
    <source>
        <dbReference type="ARBA" id="ARBA00022833"/>
    </source>
</evidence>
<dbReference type="AlphaFoldDB" id="A0A2H4ST39"/>
<evidence type="ECO:0000256" key="2">
    <source>
        <dbReference type="ARBA" id="ARBA00012251"/>
    </source>
</evidence>
<dbReference type="PROSITE" id="PS50089">
    <property type="entry name" value="ZF_RING_2"/>
    <property type="match status" value="1"/>
</dbReference>
<keyword evidence="4" id="KW-0479">Metal-binding</keyword>
<dbReference type="Gene3D" id="3.30.40.10">
    <property type="entry name" value="Zinc/RING finger domain, C3HC4 (zinc finger)"/>
    <property type="match status" value="2"/>
</dbReference>
<evidence type="ECO:0000256" key="7">
    <source>
        <dbReference type="ARBA" id="ARBA00022786"/>
    </source>
</evidence>
<dbReference type="GO" id="GO:0016567">
    <property type="term" value="P:protein ubiquitination"/>
    <property type="evidence" value="ECO:0007669"/>
    <property type="project" value="InterPro"/>
</dbReference>
<sequence>MAGFDTASLRLALELQLQDVEGLKLKPKGRGRKRKAGDADFEFALGAYQEDLTAEIQSVGGRFPAPPPAPIASSSQPKKRLATGKRNGPSPKKRVNPQRAAKASSPHAAVSTQSAAAQTGQEAASNALQCRVCFEDQNEESVFRTPCDHVYCAACLVGHVTSAITGGCKFPPECCSTPIPLEGAALQMLPPDLVARFQRMQLELSTPNPRYCHDPACAAFLPPSDFAGDRGLCSSCRAWTCILCRAAAHDGVCPSDAAQNEVRDMARRRGWRPCVRCGNLVERTGGCAHMSESQELAFLVLEQLQLTRLSSVVFKLLIFSTVGHAVIDKVSAHHATDSDQDQDHFAFTNCARLLIMAKNILHLFWSWFLQDWEELKATQEGRPPEEMSDFELAVKMQFLSVENHIRSLQDRRYCRQIDPQASTQQPLPTAANAAVRSRETSNATPTTTSFNTPASSAIETVSSENTDSSEHPESSEVSGPETADSSAPADDGPDLVCAACGDFQDERLATRVPCDHVYCPDCLTSLFEAATTDESLFPPRCCKQPIPLDMASTWLPEDLISEFERKQIEFTTENRTYCSNTQCFRFIPPKDIASGRGHCQSCNELTCTICKSGVHDGMCPDDPSKAEILALAKENGWQQCFSCQALVELSTGCNHMSKCLFVSW</sequence>
<dbReference type="EMBL" id="CP023326">
    <property type="protein sequence ID" value="ATY66272.1"/>
    <property type="molecule type" value="Genomic_DNA"/>
</dbReference>
<keyword evidence="5" id="KW-0677">Repeat</keyword>
<evidence type="ECO:0000256" key="9">
    <source>
        <dbReference type="PROSITE-ProRule" id="PRU00175"/>
    </source>
</evidence>
<feature type="domain" description="RING-type" evidence="12">
    <location>
        <begin position="493"/>
        <end position="664"/>
    </location>
</feature>
<feature type="compositionally biased region" description="Polar residues" evidence="10">
    <location>
        <begin position="440"/>
        <end position="466"/>
    </location>
</feature>
<feature type="compositionally biased region" description="Low complexity" evidence="10">
    <location>
        <begin position="108"/>
        <end position="117"/>
    </location>
</feature>
<evidence type="ECO:0000259" key="12">
    <source>
        <dbReference type="PROSITE" id="PS51873"/>
    </source>
</evidence>
<dbReference type="InterPro" id="IPR031127">
    <property type="entry name" value="E3_UB_ligase_RBR"/>
</dbReference>
<dbReference type="EC" id="2.3.2.31" evidence="2"/>
<keyword evidence="6 9" id="KW-0863">Zinc-finger</keyword>
<dbReference type="VEuPathDB" id="FungiDB:CCM_00493"/>
<evidence type="ECO:0000256" key="6">
    <source>
        <dbReference type="ARBA" id="ARBA00022771"/>
    </source>
</evidence>
<dbReference type="OrthoDB" id="10009520at2759"/>
<evidence type="ECO:0000256" key="4">
    <source>
        <dbReference type="ARBA" id="ARBA00022723"/>
    </source>
</evidence>
<dbReference type="Pfam" id="PF01485">
    <property type="entry name" value="IBR"/>
    <property type="match status" value="2"/>
</dbReference>
<keyword evidence="3" id="KW-0808">Transferase</keyword>
<evidence type="ECO:0000313" key="14">
    <source>
        <dbReference type="Proteomes" id="UP000323067"/>
    </source>
</evidence>
<feature type="region of interest" description="Disordered" evidence="10">
    <location>
        <begin position="58"/>
        <end position="117"/>
    </location>
</feature>
<dbReference type="PROSITE" id="PS51873">
    <property type="entry name" value="TRIAD"/>
    <property type="match status" value="1"/>
</dbReference>
<protein>
    <recommendedName>
        <fullName evidence="2">RBR-type E3 ubiquitin transferase</fullName>
        <ecNumber evidence="2">2.3.2.31</ecNumber>
    </recommendedName>
</protein>
<accession>A0A2H4ST39</accession>
<dbReference type="InterPro" id="IPR044066">
    <property type="entry name" value="TRIAD_supradom"/>
</dbReference>
<evidence type="ECO:0000259" key="11">
    <source>
        <dbReference type="PROSITE" id="PS50089"/>
    </source>
</evidence>
<dbReference type="SUPFAM" id="SSF57850">
    <property type="entry name" value="RING/U-box"/>
    <property type="match status" value="2"/>
</dbReference>
<evidence type="ECO:0000256" key="10">
    <source>
        <dbReference type="SAM" id="MobiDB-lite"/>
    </source>
</evidence>
<evidence type="ECO:0000256" key="3">
    <source>
        <dbReference type="ARBA" id="ARBA00022679"/>
    </source>
</evidence>
<name>A0A2H4ST39_CORMI</name>
<feature type="domain" description="RING-type" evidence="11">
    <location>
        <begin position="130"/>
        <end position="168"/>
    </location>
</feature>
<organism evidence="13 14">
    <name type="scientific">Cordyceps militaris</name>
    <name type="common">Caterpillar fungus</name>
    <name type="synonym">Clavaria militaris</name>
    <dbReference type="NCBI Taxonomy" id="73501"/>
    <lineage>
        <taxon>Eukaryota</taxon>
        <taxon>Fungi</taxon>
        <taxon>Dikarya</taxon>
        <taxon>Ascomycota</taxon>
        <taxon>Pezizomycotina</taxon>
        <taxon>Sordariomycetes</taxon>
        <taxon>Hypocreomycetidae</taxon>
        <taxon>Hypocreales</taxon>
        <taxon>Cordycipitaceae</taxon>
        <taxon>Cordyceps</taxon>
    </lineage>
</organism>
<reference evidence="13 14" key="1">
    <citation type="journal article" date="2017" name="BMC Genomics">
        <title>Chromosome level assembly and secondary metabolite potential of the parasitic fungus Cordyceps militaris.</title>
        <authorList>
            <person name="Kramer G.J."/>
            <person name="Nodwell J.R."/>
        </authorList>
    </citation>
    <scope>NUCLEOTIDE SEQUENCE [LARGE SCALE GENOMIC DNA]</scope>
    <source>
        <strain evidence="13 14">ATCC 34164</strain>
    </source>
</reference>
<dbReference type="InterPro" id="IPR017907">
    <property type="entry name" value="Znf_RING_CS"/>
</dbReference>
<dbReference type="Proteomes" id="UP000323067">
    <property type="component" value="Chromosome iii"/>
</dbReference>